<dbReference type="RefSeq" id="WP_117643004.1">
    <property type="nucleotide sequence ID" value="NZ_QSQR01000004.1"/>
</dbReference>
<sequence>MNLMYLEQKAVDDLRTNFRHYEKHFTDKSNAWFLKEFGKHNWIKESKIQCPEFDFDYNDDYNVSDRKNVMIFHEALKDLTPANALDERLWAGMIFGNFWDYVQYRRRTELKSDNRKKVLNSFVFNDGAKRSCFVNCLSRLWWAGFLLYDDTVSDHYQALDIIAEKAFPSNILLLSSNNFTSNKNLVLGIIDGIRERKQAGGKITRNHIVDAYKYFNCIGSITLLDMLSRNKVKTLTMNELDRLYGKVDV</sequence>
<dbReference type="EMBL" id="QSQR01000004">
    <property type="protein sequence ID" value="RGK46844.1"/>
    <property type="molecule type" value="Genomic_DNA"/>
</dbReference>
<gene>
    <name evidence="1" type="ORF">DXD09_05610</name>
</gene>
<name>A0A8B2YZL2_9LACO</name>
<organism evidence="1 2">
    <name type="scientific">Ligilactobacillus ruminis</name>
    <dbReference type="NCBI Taxonomy" id="1623"/>
    <lineage>
        <taxon>Bacteria</taxon>
        <taxon>Bacillati</taxon>
        <taxon>Bacillota</taxon>
        <taxon>Bacilli</taxon>
        <taxon>Lactobacillales</taxon>
        <taxon>Lactobacillaceae</taxon>
        <taxon>Ligilactobacillus</taxon>
    </lineage>
</organism>
<accession>A0A8B2YZL2</accession>
<dbReference type="InterPro" id="IPR045920">
    <property type="entry name" value="DUF6339"/>
</dbReference>
<comment type="caution">
    <text evidence="1">The sequence shown here is derived from an EMBL/GenBank/DDBJ whole genome shotgun (WGS) entry which is preliminary data.</text>
</comment>
<protein>
    <submittedName>
        <fullName evidence="1">Uncharacterized protein</fullName>
    </submittedName>
</protein>
<evidence type="ECO:0000313" key="2">
    <source>
        <dbReference type="Proteomes" id="UP000260790"/>
    </source>
</evidence>
<dbReference type="Proteomes" id="UP000260790">
    <property type="component" value="Unassembled WGS sequence"/>
</dbReference>
<evidence type="ECO:0000313" key="1">
    <source>
        <dbReference type="EMBL" id="RGK46844.1"/>
    </source>
</evidence>
<proteinExistence type="predicted"/>
<dbReference type="Pfam" id="PF19866">
    <property type="entry name" value="DUF6339"/>
    <property type="match status" value="1"/>
</dbReference>
<reference evidence="1 2" key="1">
    <citation type="submission" date="2018-08" db="EMBL/GenBank/DDBJ databases">
        <title>A genome reference for cultivated species of the human gut microbiota.</title>
        <authorList>
            <person name="Zou Y."/>
            <person name="Xue W."/>
            <person name="Luo G."/>
        </authorList>
    </citation>
    <scope>NUCLEOTIDE SEQUENCE [LARGE SCALE GENOMIC DNA]</scope>
    <source>
        <strain evidence="1 2">TF10-9AT</strain>
    </source>
</reference>
<dbReference type="AlphaFoldDB" id="A0A8B2YZL2"/>